<sequence length="105" mass="10741">MVACIVILMAVLPAATAAAALDANISHAEQPDTQSPIGTLDRTALAAMLVLATCAAAAMWIIPKAQRHTPNSHTVLHSTARNTTTTPTTAPAPQDSVDIGVGSYP</sequence>
<protein>
    <submittedName>
        <fullName evidence="4">Uncharacterized protein</fullName>
    </submittedName>
</protein>
<feature type="transmembrane region" description="Helical" evidence="2">
    <location>
        <begin position="44"/>
        <end position="62"/>
    </location>
</feature>
<reference evidence="4 5" key="1">
    <citation type="journal article" date="2015" name="Genome Biol. Evol.">
        <title>Comparative Genomics of a Bacterivorous Green Alga Reveals Evolutionary Causalities and Consequences of Phago-Mixotrophic Mode of Nutrition.</title>
        <authorList>
            <person name="Burns J.A."/>
            <person name="Paasch A."/>
            <person name="Narechania A."/>
            <person name="Kim E."/>
        </authorList>
    </citation>
    <scope>NUCLEOTIDE SEQUENCE [LARGE SCALE GENOMIC DNA]</scope>
    <source>
        <strain evidence="4 5">PLY_AMNH</strain>
    </source>
</reference>
<evidence type="ECO:0000256" key="3">
    <source>
        <dbReference type="SAM" id="SignalP"/>
    </source>
</evidence>
<dbReference type="Proteomes" id="UP001190700">
    <property type="component" value="Unassembled WGS sequence"/>
</dbReference>
<evidence type="ECO:0000313" key="4">
    <source>
        <dbReference type="EMBL" id="KAK3289260.1"/>
    </source>
</evidence>
<proteinExistence type="predicted"/>
<keyword evidence="5" id="KW-1185">Reference proteome</keyword>
<keyword evidence="2" id="KW-1133">Transmembrane helix</keyword>
<accession>A0AAE0H3Z7</accession>
<keyword evidence="2" id="KW-0472">Membrane</keyword>
<dbReference type="AlphaFoldDB" id="A0AAE0H3Z7"/>
<feature type="compositionally biased region" description="Low complexity" evidence="1">
    <location>
        <begin position="79"/>
        <end position="93"/>
    </location>
</feature>
<evidence type="ECO:0000313" key="5">
    <source>
        <dbReference type="Proteomes" id="UP001190700"/>
    </source>
</evidence>
<feature type="chain" id="PRO_5041903758" evidence="3">
    <location>
        <begin position="18"/>
        <end position="105"/>
    </location>
</feature>
<name>A0AAE0H3Z7_9CHLO</name>
<keyword evidence="2" id="KW-0812">Transmembrane</keyword>
<gene>
    <name evidence="4" type="ORF">CYMTET_3298</name>
</gene>
<feature type="signal peptide" evidence="3">
    <location>
        <begin position="1"/>
        <end position="17"/>
    </location>
</feature>
<dbReference type="EMBL" id="LGRX02000187">
    <property type="protein sequence ID" value="KAK3289260.1"/>
    <property type="molecule type" value="Genomic_DNA"/>
</dbReference>
<organism evidence="4 5">
    <name type="scientific">Cymbomonas tetramitiformis</name>
    <dbReference type="NCBI Taxonomy" id="36881"/>
    <lineage>
        <taxon>Eukaryota</taxon>
        <taxon>Viridiplantae</taxon>
        <taxon>Chlorophyta</taxon>
        <taxon>Pyramimonadophyceae</taxon>
        <taxon>Pyramimonadales</taxon>
        <taxon>Pyramimonadaceae</taxon>
        <taxon>Cymbomonas</taxon>
    </lineage>
</organism>
<evidence type="ECO:0000256" key="1">
    <source>
        <dbReference type="SAM" id="MobiDB-lite"/>
    </source>
</evidence>
<feature type="region of interest" description="Disordered" evidence="1">
    <location>
        <begin position="69"/>
        <end position="105"/>
    </location>
</feature>
<keyword evidence="3" id="KW-0732">Signal</keyword>
<evidence type="ECO:0000256" key="2">
    <source>
        <dbReference type="SAM" id="Phobius"/>
    </source>
</evidence>
<comment type="caution">
    <text evidence="4">The sequence shown here is derived from an EMBL/GenBank/DDBJ whole genome shotgun (WGS) entry which is preliminary data.</text>
</comment>